<keyword evidence="2" id="KW-1185">Reference proteome</keyword>
<evidence type="ECO:0000313" key="2">
    <source>
        <dbReference type="Proteomes" id="UP001307168"/>
    </source>
</evidence>
<dbReference type="AlphaFoldDB" id="A0AAW9NIC9"/>
<gene>
    <name evidence="1" type="ORF">P4706_17215</name>
</gene>
<evidence type="ECO:0000313" key="1">
    <source>
        <dbReference type="EMBL" id="MEC0274795.1"/>
    </source>
</evidence>
<reference evidence="1 2" key="1">
    <citation type="submission" date="2023-03" db="EMBL/GenBank/DDBJ databases">
        <title>Bacillus Genome Sequencing.</title>
        <authorList>
            <person name="Dunlap C."/>
        </authorList>
    </citation>
    <scope>NUCLEOTIDE SEQUENCE [LARGE SCALE GENOMIC DNA]</scope>
    <source>
        <strain evidence="1 2">B-41290</strain>
    </source>
</reference>
<sequence>MPSKQDSIQRDQLEMITLDQLVPPNQLVRKMEATMNLKKMANWTW</sequence>
<dbReference type="EMBL" id="JARNBH010000016">
    <property type="protein sequence ID" value="MEC0274795.1"/>
    <property type="molecule type" value="Genomic_DNA"/>
</dbReference>
<proteinExistence type="predicted"/>
<accession>A0AAW9NIC9</accession>
<evidence type="ECO:0008006" key="3">
    <source>
        <dbReference type="Google" id="ProtNLM"/>
    </source>
</evidence>
<dbReference type="Proteomes" id="UP001307168">
    <property type="component" value="Unassembled WGS sequence"/>
</dbReference>
<comment type="caution">
    <text evidence="1">The sequence shown here is derived from an EMBL/GenBank/DDBJ whole genome shotgun (WGS) entry which is preliminary data.</text>
</comment>
<protein>
    <recommendedName>
        <fullName evidence="3">Transposase</fullName>
    </recommendedName>
</protein>
<dbReference type="RefSeq" id="WP_156324967.1">
    <property type="nucleotide sequence ID" value="NZ_JARNBH010000016.1"/>
</dbReference>
<organism evidence="1 2">
    <name type="scientific">Peribacillus castrilensis</name>
    <dbReference type="NCBI Taxonomy" id="2897690"/>
    <lineage>
        <taxon>Bacteria</taxon>
        <taxon>Bacillati</taxon>
        <taxon>Bacillota</taxon>
        <taxon>Bacilli</taxon>
        <taxon>Bacillales</taxon>
        <taxon>Bacillaceae</taxon>
        <taxon>Peribacillus</taxon>
    </lineage>
</organism>
<name>A0AAW9NIC9_9BACI</name>